<dbReference type="Gene3D" id="2.10.260.10">
    <property type="match status" value="1"/>
</dbReference>
<evidence type="ECO:0000313" key="2">
    <source>
        <dbReference type="Proteomes" id="UP000284751"/>
    </source>
</evidence>
<protein>
    <submittedName>
        <fullName evidence="1">AbrB/MazE/SpoVT family DNA-binding domain-containing protein</fullName>
    </submittedName>
</protein>
<dbReference type="AlphaFoldDB" id="A0A412AYZ6"/>
<dbReference type="EMBL" id="QRTC01000009">
    <property type="protein sequence ID" value="RGQ42843.1"/>
    <property type="molecule type" value="Genomic_DNA"/>
</dbReference>
<evidence type="ECO:0000313" key="1">
    <source>
        <dbReference type="EMBL" id="RGQ42843.1"/>
    </source>
</evidence>
<dbReference type="GO" id="GO:0003677">
    <property type="term" value="F:DNA binding"/>
    <property type="evidence" value="ECO:0007669"/>
    <property type="project" value="UniProtKB-KW"/>
</dbReference>
<proteinExistence type="predicted"/>
<accession>A0A412AYZ6</accession>
<sequence>MKATLMVNVSLRFFDGRGRFVLPKILRDKMNLRVGDTVTIIDEGLPDYRLLSVVAGISEDDRKINISTISDLGLIQIAPEAFEVIKRNDTLDREVLYDGFGKNKCKKIILRATGCYLDI</sequence>
<reference evidence="1 2" key="1">
    <citation type="submission" date="2018-08" db="EMBL/GenBank/DDBJ databases">
        <title>A genome reference for cultivated species of the human gut microbiota.</title>
        <authorList>
            <person name="Zou Y."/>
            <person name="Xue W."/>
            <person name="Luo G."/>
        </authorList>
    </citation>
    <scope>NUCLEOTIDE SEQUENCE [LARGE SCALE GENOMIC DNA]</scope>
    <source>
        <strain evidence="1 2">AF28-26</strain>
    </source>
</reference>
<comment type="caution">
    <text evidence="1">The sequence shown here is derived from an EMBL/GenBank/DDBJ whole genome shotgun (WGS) entry which is preliminary data.</text>
</comment>
<name>A0A412AYZ6_9FIRM</name>
<dbReference type="SUPFAM" id="SSF89447">
    <property type="entry name" value="AbrB/MazE/MraZ-like"/>
    <property type="match status" value="1"/>
</dbReference>
<gene>
    <name evidence="1" type="ORF">DWY99_03895</name>
</gene>
<dbReference type="Proteomes" id="UP000284751">
    <property type="component" value="Unassembled WGS sequence"/>
</dbReference>
<organism evidence="1 2">
    <name type="scientific">[Clostridium] leptum</name>
    <dbReference type="NCBI Taxonomy" id="1535"/>
    <lineage>
        <taxon>Bacteria</taxon>
        <taxon>Bacillati</taxon>
        <taxon>Bacillota</taxon>
        <taxon>Clostridia</taxon>
        <taxon>Eubacteriales</taxon>
        <taxon>Oscillospiraceae</taxon>
        <taxon>Oscillospiraceae incertae sedis</taxon>
    </lineage>
</organism>
<keyword evidence="1" id="KW-0238">DNA-binding</keyword>
<dbReference type="InterPro" id="IPR037914">
    <property type="entry name" value="SpoVT-AbrB_sf"/>
</dbReference>